<evidence type="ECO:0000256" key="1">
    <source>
        <dbReference type="SAM" id="Phobius"/>
    </source>
</evidence>
<evidence type="ECO:0000313" key="2">
    <source>
        <dbReference type="EMBL" id="KON30493.1"/>
    </source>
</evidence>
<sequence>MKRWLLVLSRSGTVLVSIGLALLLVSLIPPSRTNSFAGSDTVEVNTFHPLPSTAPPFIDLNITFYSHFISTLTPQQKLKVELNCSDTIDVYIIKIDLYNLMNNFQGTDNNVALLEEFLQENPDLIGLQDKILEGVVNFVPTEVINATLIVSNPSSSRIIIEYKGEILRLLAPAEKVRTLAIWGIPIGFVLALPWLQDLKRSRDTEG</sequence>
<keyword evidence="1" id="KW-0472">Membrane</keyword>
<gene>
    <name evidence="2" type="ORF">AC477_04930</name>
</gene>
<protein>
    <submittedName>
        <fullName evidence="2">Uncharacterized protein</fullName>
    </submittedName>
</protein>
<keyword evidence="1" id="KW-1133">Transmembrane helix</keyword>
<feature type="transmembrane region" description="Helical" evidence="1">
    <location>
        <begin position="179"/>
        <end position="195"/>
    </location>
</feature>
<comment type="caution">
    <text evidence="2">The sequence shown here is derived from an EMBL/GenBank/DDBJ whole genome shotgun (WGS) entry which is preliminary data.</text>
</comment>
<proteinExistence type="predicted"/>
<keyword evidence="1" id="KW-0812">Transmembrane</keyword>
<dbReference type="Proteomes" id="UP000037237">
    <property type="component" value="Unassembled WGS sequence"/>
</dbReference>
<evidence type="ECO:0000313" key="3">
    <source>
        <dbReference type="Proteomes" id="UP000037237"/>
    </source>
</evidence>
<name>A0A0M0BPL4_9ARCH</name>
<reference evidence="2 3" key="1">
    <citation type="submission" date="2015-06" db="EMBL/GenBank/DDBJ databases">
        <title>New insights into the roles of widespread benthic archaea in carbon and nitrogen cycling.</title>
        <authorList>
            <person name="Lazar C.S."/>
            <person name="Baker B.J."/>
            <person name="Seitz K.W."/>
            <person name="Hyde A.S."/>
            <person name="Dick G.J."/>
            <person name="Hinrichs K.-U."/>
            <person name="Teske A.P."/>
        </authorList>
    </citation>
    <scope>NUCLEOTIDE SEQUENCE [LARGE SCALE GENOMIC DNA]</scope>
    <source>
        <strain evidence="2">SG8-32-1</strain>
    </source>
</reference>
<dbReference type="AlphaFoldDB" id="A0A0M0BPL4"/>
<dbReference type="EMBL" id="LFWU01000123">
    <property type="protein sequence ID" value="KON30493.1"/>
    <property type="molecule type" value="Genomic_DNA"/>
</dbReference>
<organism evidence="2 3">
    <name type="scientific">miscellaneous Crenarchaeota group-1 archaeon SG8-32-1</name>
    <dbReference type="NCBI Taxonomy" id="1685124"/>
    <lineage>
        <taxon>Archaea</taxon>
        <taxon>Candidatus Bathyarchaeota</taxon>
        <taxon>MCG-1</taxon>
    </lineage>
</organism>
<accession>A0A0M0BPL4</accession>